<protein>
    <submittedName>
        <fullName evidence="2">Uncharacterized protein</fullName>
    </submittedName>
</protein>
<dbReference type="EMBL" id="JRES01001567">
    <property type="protein sequence ID" value="KNC21939.1"/>
    <property type="molecule type" value="Genomic_DNA"/>
</dbReference>
<comment type="caution">
    <text evidence="2">The sequence shown here is derived from an EMBL/GenBank/DDBJ whole genome shotgun (WGS) entry which is preliminary data.</text>
</comment>
<evidence type="ECO:0000313" key="2">
    <source>
        <dbReference type="EMBL" id="KNC21939.1"/>
    </source>
</evidence>
<evidence type="ECO:0000256" key="1">
    <source>
        <dbReference type="SAM" id="MobiDB-lite"/>
    </source>
</evidence>
<keyword evidence="3" id="KW-1185">Reference proteome</keyword>
<reference evidence="2 3" key="1">
    <citation type="journal article" date="2015" name="Nat. Commun.">
        <title>Lucilia cuprina genome unlocks parasitic fly biology to underpin future interventions.</title>
        <authorList>
            <person name="Anstead C.A."/>
            <person name="Korhonen P.K."/>
            <person name="Young N.D."/>
            <person name="Hall R.S."/>
            <person name="Jex A.R."/>
            <person name="Murali S.C."/>
            <person name="Hughes D.S."/>
            <person name="Lee S.F."/>
            <person name="Perry T."/>
            <person name="Stroehlein A.J."/>
            <person name="Ansell B.R."/>
            <person name="Breugelmans B."/>
            <person name="Hofmann A."/>
            <person name="Qu J."/>
            <person name="Dugan S."/>
            <person name="Lee S.L."/>
            <person name="Chao H."/>
            <person name="Dinh H."/>
            <person name="Han Y."/>
            <person name="Doddapaneni H.V."/>
            <person name="Worley K.C."/>
            <person name="Muzny D.M."/>
            <person name="Ioannidis P."/>
            <person name="Waterhouse R.M."/>
            <person name="Zdobnov E.M."/>
            <person name="James P.J."/>
            <person name="Bagnall N.H."/>
            <person name="Kotze A.C."/>
            <person name="Gibbs R.A."/>
            <person name="Richards S."/>
            <person name="Batterham P."/>
            <person name="Gasser R.B."/>
        </authorList>
    </citation>
    <scope>NUCLEOTIDE SEQUENCE [LARGE SCALE GENOMIC DNA]</scope>
    <source>
        <strain evidence="2 3">LS</strain>
        <tissue evidence="2">Full body</tissue>
    </source>
</reference>
<proteinExistence type="predicted"/>
<dbReference type="AlphaFoldDB" id="A0A0L0BRW1"/>
<dbReference type="Proteomes" id="UP000037069">
    <property type="component" value="Unassembled WGS sequence"/>
</dbReference>
<evidence type="ECO:0000313" key="3">
    <source>
        <dbReference type="Proteomes" id="UP000037069"/>
    </source>
</evidence>
<name>A0A0L0BRW1_LUCCU</name>
<organism evidence="2 3">
    <name type="scientific">Lucilia cuprina</name>
    <name type="common">Green bottle fly</name>
    <name type="synonym">Australian sheep blowfly</name>
    <dbReference type="NCBI Taxonomy" id="7375"/>
    <lineage>
        <taxon>Eukaryota</taxon>
        <taxon>Metazoa</taxon>
        <taxon>Ecdysozoa</taxon>
        <taxon>Arthropoda</taxon>
        <taxon>Hexapoda</taxon>
        <taxon>Insecta</taxon>
        <taxon>Pterygota</taxon>
        <taxon>Neoptera</taxon>
        <taxon>Endopterygota</taxon>
        <taxon>Diptera</taxon>
        <taxon>Brachycera</taxon>
        <taxon>Muscomorpha</taxon>
        <taxon>Oestroidea</taxon>
        <taxon>Calliphoridae</taxon>
        <taxon>Luciliinae</taxon>
        <taxon>Lucilia</taxon>
    </lineage>
</organism>
<accession>A0A0L0BRW1</accession>
<sequence length="102" mass="11264">MPGIEPGASHMQSERSTTELHPLYCDPVKLHFACADFETYTSALPLSYIPLIKILTNSNPGFRTKISMLTKQSNMPGIEPGASHMQSERSTTELHPLCGFLD</sequence>
<feature type="region of interest" description="Disordered" evidence="1">
    <location>
        <begin position="74"/>
        <end position="102"/>
    </location>
</feature>
<gene>
    <name evidence="2" type="ORF">FF38_12077</name>
</gene>